<evidence type="ECO:0008006" key="6">
    <source>
        <dbReference type="Google" id="ProtNLM"/>
    </source>
</evidence>
<feature type="repeat" description="ANK" evidence="3">
    <location>
        <begin position="470"/>
        <end position="502"/>
    </location>
</feature>
<reference evidence="4" key="2">
    <citation type="submission" date="2023-06" db="EMBL/GenBank/DDBJ databases">
        <authorList>
            <consortium name="Lawrence Berkeley National Laboratory"/>
            <person name="Haridas S."/>
            <person name="Hensen N."/>
            <person name="Bonometti L."/>
            <person name="Westerberg I."/>
            <person name="Brannstrom I.O."/>
            <person name="Guillou S."/>
            <person name="Cros-Aarteil S."/>
            <person name="Calhoun S."/>
            <person name="Kuo A."/>
            <person name="Mondo S."/>
            <person name="Pangilinan J."/>
            <person name="Riley R."/>
            <person name="Labutti K."/>
            <person name="Andreopoulos B."/>
            <person name="Lipzen A."/>
            <person name="Chen C."/>
            <person name="Yanf M."/>
            <person name="Daum C."/>
            <person name="Ng V."/>
            <person name="Clum A."/>
            <person name="Steindorff A."/>
            <person name="Ohm R."/>
            <person name="Martin F."/>
            <person name="Silar P."/>
            <person name="Natvig D."/>
            <person name="Lalanne C."/>
            <person name="Gautier V."/>
            <person name="Ament-Velasquez S.L."/>
            <person name="Kruys A."/>
            <person name="Hutchinson M.I."/>
            <person name="Powell A.J."/>
            <person name="Barry K."/>
            <person name="Miller A.N."/>
            <person name="Grigoriev I.V."/>
            <person name="Debuchy R."/>
            <person name="Gladieux P."/>
            <person name="Thoren M.H."/>
            <person name="Johannesson H."/>
        </authorList>
    </citation>
    <scope>NUCLEOTIDE SEQUENCE</scope>
    <source>
        <strain evidence="4">CBS 958.72</strain>
    </source>
</reference>
<dbReference type="Gene3D" id="1.10.510.10">
    <property type="entry name" value="Transferase(Phosphotransferase) domain 1"/>
    <property type="match status" value="1"/>
</dbReference>
<dbReference type="Pfam" id="PF12796">
    <property type="entry name" value="Ank_2"/>
    <property type="match status" value="1"/>
</dbReference>
<sequence>MDPLSICASVAALIGVTESAGAGLGRLWALRQAPTHLQALQNEVTDFRVILTFVRDALEDLRDARPSADLAVINSAVNRGAGVVRELQDLIETRLTRPEPSNGIPNVRHRGFLRQQRIQRMCESLRDARTHLGTALTAANYLQLQHSMPRFHLAVQSITLVDGPQEASTPDRRPVKQQFDQFESGAISQATEKITSYSQDVLIRQRMAGFELESEYKSSSATAVRIEATPAYRRCEPFCACQCHIMLAGQTPRWLQAVFGALFYQFTGTPLLYRRPCNSPRCLPRGGSFRFEYLFPTSILPLILRVTGTWNDLSGLGGSWTLRIPDHVPITMQAVFNMIHQAASPQSVARYLDTNRISARAIDPGSRLSLLLRAVRSRQPATCVMLLKRGADLFYSEESRTTAQVVWTFLLGSPADRDNFSPLRQALEDSDSLDTMGFSLLHKIVTGLSTFDLELALQLHPELVDARDSGGETPLHWAFRATDVARTSLLLRYGADANARGHRGRAALHTIGPGSAFVPCIDALVAAGADVNAVPGDVPAPDTPSPLVITIMYGNLDAALALLRAGADPNHPGAAPLVWAAWLRGLDFVRAIAGAGAELDRVDDGYTAVMLAVQGDNLPCVRFLIERGARLDIVSQQSGCSVVVLAVKYAGVPVIRALADAKIRGLPVDEESVERYWQLFDEQRGLNVVGQRDEKEEREAVAELLASLRPEEVVDPVAAIRSIDPRWLAHDTETFKESRNGPDGGGANTLQHGNIVADAATAEINALEVTSQIESNDPRSLTLGHPVWRPGYARLRRRSFEGYFILEGRASMVHRAICSVSAEKSRRRVTEINISRLLKYWLSGSFSQDRNGGGWLISMNTSRLPEPLRSKPTSSTSAGFANFLLPKGFGVIISGMSSVNGNSRRPFLALRSLRVLMPSIFSGVLEVAQDGFPHIPAEEAEMFYDLLRRIFEYDTKKRITAERILAHPWLNMK</sequence>
<dbReference type="PANTHER" id="PTHR24198:SF165">
    <property type="entry name" value="ANKYRIN REPEAT-CONTAINING PROTEIN-RELATED"/>
    <property type="match status" value="1"/>
</dbReference>
<dbReference type="InterPro" id="IPR002110">
    <property type="entry name" value="Ankyrin_rpt"/>
</dbReference>
<keyword evidence="1" id="KW-0677">Repeat</keyword>
<dbReference type="InterPro" id="IPR011009">
    <property type="entry name" value="Kinase-like_dom_sf"/>
</dbReference>
<feature type="repeat" description="ANK" evidence="3">
    <location>
        <begin position="604"/>
        <end position="636"/>
    </location>
</feature>
<gene>
    <name evidence="4" type="ORF">B0T24DRAFT_591033</name>
</gene>
<evidence type="ECO:0000313" key="5">
    <source>
        <dbReference type="Proteomes" id="UP001287356"/>
    </source>
</evidence>
<dbReference type="PROSITE" id="PS50297">
    <property type="entry name" value="ANK_REP_REGION"/>
    <property type="match status" value="2"/>
</dbReference>
<dbReference type="AlphaFoldDB" id="A0AAE0TUY9"/>
<evidence type="ECO:0000256" key="3">
    <source>
        <dbReference type="PROSITE-ProRule" id="PRU00023"/>
    </source>
</evidence>
<protein>
    <recommendedName>
        <fullName evidence="6">Ankyrin repeat protein</fullName>
    </recommendedName>
</protein>
<dbReference type="Pfam" id="PF00023">
    <property type="entry name" value="Ank"/>
    <property type="match status" value="1"/>
</dbReference>
<keyword evidence="5" id="KW-1185">Reference proteome</keyword>
<dbReference type="Gene3D" id="1.25.40.20">
    <property type="entry name" value="Ankyrin repeat-containing domain"/>
    <property type="match status" value="2"/>
</dbReference>
<accession>A0AAE0TUY9</accession>
<dbReference type="PROSITE" id="PS50088">
    <property type="entry name" value="ANK_REPEAT"/>
    <property type="match status" value="2"/>
</dbReference>
<dbReference type="EMBL" id="JAULSN010000002">
    <property type="protein sequence ID" value="KAK3380573.1"/>
    <property type="molecule type" value="Genomic_DNA"/>
</dbReference>
<evidence type="ECO:0000256" key="1">
    <source>
        <dbReference type="ARBA" id="ARBA00022737"/>
    </source>
</evidence>
<dbReference type="PANTHER" id="PTHR24198">
    <property type="entry name" value="ANKYRIN REPEAT AND PROTEIN KINASE DOMAIN-CONTAINING PROTEIN"/>
    <property type="match status" value="1"/>
</dbReference>
<organism evidence="4 5">
    <name type="scientific">Lasiosphaeria ovina</name>
    <dbReference type="NCBI Taxonomy" id="92902"/>
    <lineage>
        <taxon>Eukaryota</taxon>
        <taxon>Fungi</taxon>
        <taxon>Dikarya</taxon>
        <taxon>Ascomycota</taxon>
        <taxon>Pezizomycotina</taxon>
        <taxon>Sordariomycetes</taxon>
        <taxon>Sordariomycetidae</taxon>
        <taxon>Sordariales</taxon>
        <taxon>Lasiosphaeriaceae</taxon>
        <taxon>Lasiosphaeria</taxon>
    </lineage>
</organism>
<evidence type="ECO:0000256" key="2">
    <source>
        <dbReference type="ARBA" id="ARBA00023043"/>
    </source>
</evidence>
<dbReference type="SUPFAM" id="SSF48403">
    <property type="entry name" value="Ankyrin repeat"/>
    <property type="match status" value="1"/>
</dbReference>
<name>A0AAE0TUY9_9PEZI</name>
<keyword evidence="2 3" id="KW-0040">ANK repeat</keyword>
<dbReference type="Proteomes" id="UP001287356">
    <property type="component" value="Unassembled WGS sequence"/>
</dbReference>
<comment type="caution">
    <text evidence="4">The sequence shown here is derived from an EMBL/GenBank/DDBJ whole genome shotgun (WGS) entry which is preliminary data.</text>
</comment>
<reference evidence="4" key="1">
    <citation type="journal article" date="2023" name="Mol. Phylogenet. Evol.">
        <title>Genome-scale phylogeny and comparative genomics of the fungal order Sordariales.</title>
        <authorList>
            <person name="Hensen N."/>
            <person name="Bonometti L."/>
            <person name="Westerberg I."/>
            <person name="Brannstrom I.O."/>
            <person name="Guillou S."/>
            <person name="Cros-Aarteil S."/>
            <person name="Calhoun S."/>
            <person name="Haridas S."/>
            <person name="Kuo A."/>
            <person name="Mondo S."/>
            <person name="Pangilinan J."/>
            <person name="Riley R."/>
            <person name="LaButti K."/>
            <person name="Andreopoulos B."/>
            <person name="Lipzen A."/>
            <person name="Chen C."/>
            <person name="Yan M."/>
            <person name="Daum C."/>
            <person name="Ng V."/>
            <person name="Clum A."/>
            <person name="Steindorff A."/>
            <person name="Ohm R.A."/>
            <person name="Martin F."/>
            <person name="Silar P."/>
            <person name="Natvig D.O."/>
            <person name="Lalanne C."/>
            <person name="Gautier V."/>
            <person name="Ament-Velasquez S.L."/>
            <person name="Kruys A."/>
            <person name="Hutchinson M.I."/>
            <person name="Powell A.J."/>
            <person name="Barry K."/>
            <person name="Miller A.N."/>
            <person name="Grigoriev I.V."/>
            <person name="Debuchy R."/>
            <person name="Gladieux P."/>
            <person name="Hiltunen Thoren M."/>
            <person name="Johannesson H."/>
        </authorList>
    </citation>
    <scope>NUCLEOTIDE SEQUENCE</scope>
    <source>
        <strain evidence="4">CBS 958.72</strain>
    </source>
</reference>
<dbReference type="InterPro" id="IPR036770">
    <property type="entry name" value="Ankyrin_rpt-contain_sf"/>
</dbReference>
<dbReference type="SMART" id="SM00248">
    <property type="entry name" value="ANK"/>
    <property type="match status" value="5"/>
</dbReference>
<proteinExistence type="predicted"/>
<evidence type="ECO:0000313" key="4">
    <source>
        <dbReference type="EMBL" id="KAK3380573.1"/>
    </source>
</evidence>
<dbReference type="SUPFAM" id="SSF56112">
    <property type="entry name" value="Protein kinase-like (PK-like)"/>
    <property type="match status" value="1"/>
</dbReference>